<sequence length="183" mass="20135">MVTYFNGLMMTATGTGDTHLQANGATYVEALGIPNLSPGLQLRSRPGIGAVLPPGLNTWAEFQTIKVEIGYSRDWRTMNPKVLEYCAFPGIQYVLCVYVSPANGVRQWKLFSIVNNVLQGPDPQHVAPVAITAATQVELDARRLLALPANVPLPANFNNPVLLQLEPWLREVWFETYGTPAPF</sequence>
<comment type="caution">
    <text evidence="1">The sequence shown here is derived from an EMBL/GenBank/DDBJ whole genome shotgun (WGS) entry which is preliminary data.</text>
</comment>
<dbReference type="Proteomes" id="UP000243579">
    <property type="component" value="Unassembled WGS sequence"/>
</dbReference>
<proteinExistence type="predicted"/>
<accession>A0A1V9YDU0</accession>
<protein>
    <submittedName>
        <fullName evidence="1">Uncharacterized protein</fullName>
    </submittedName>
</protein>
<evidence type="ECO:0000313" key="1">
    <source>
        <dbReference type="EMBL" id="OQR83856.1"/>
    </source>
</evidence>
<name>A0A1V9YDU0_ACHHY</name>
<organism evidence="1 2">
    <name type="scientific">Achlya hypogyna</name>
    <name type="common">Oomycete</name>
    <name type="synonym">Protoachlya hypogyna</name>
    <dbReference type="NCBI Taxonomy" id="1202772"/>
    <lineage>
        <taxon>Eukaryota</taxon>
        <taxon>Sar</taxon>
        <taxon>Stramenopiles</taxon>
        <taxon>Oomycota</taxon>
        <taxon>Saprolegniomycetes</taxon>
        <taxon>Saprolegniales</taxon>
        <taxon>Achlyaceae</taxon>
        <taxon>Achlya</taxon>
    </lineage>
</organism>
<dbReference type="OrthoDB" id="98688at2759"/>
<dbReference type="AlphaFoldDB" id="A0A1V9YDU0"/>
<keyword evidence="2" id="KW-1185">Reference proteome</keyword>
<reference evidence="1 2" key="1">
    <citation type="journal article" date="2014" name="Genome Biol. Evol.">
        <title>The secreted proteins of Achlya hypogyna and Thraustotheca clavata identify the ancestral oomycete secretome and reveal gene acquisitions by horizontal gene transfer.</title>
        <authorList>
            <person name="Misner I."/>
            <person name="Blouin N."/>
            <person name="Leonard G."/>
            <person name="Richards T.A."/>
            <person name="Lane C.E."/>
        </authorList>
    </citation>
    <scope>NUCLEOTIDE SEQUENCE [LARGE SCALE GENOMIC DNA]</scope>
    <source>
        <strain evidence="1 2">ATCC 48635</strain>
    </source>
</reference>
<dbReference type="EMBL" id="JNBR01002051">
    <property type="protein sequence ID" value="OQR83856.1"/>
    <property type="molecule type" value="Genomic_DNA"/>
</dbReference>
<evidence type="ECO:0000313" key="2">
    <source>
        <dbReference type="Proteomes" id="UP000243579"/>
    </source>
</evidence>
<gene>
    <name evidence="1" type="ORF">ACHHYP_14179</name>
</gene>